<dbReference type="SUPFAM" id="SSF47240">
    <property type="entry name" value="Ferritin-like"/>
    <property type="match status" value="1"/>
</dbReference>
<evidence type="ECO:0000313" key="3">
    <source>
        <dbReference type="Proteomes" id="UP000199662"/>
    </source>
</evidence>
<dbReference type="CDD" id="cd01045">
    <property type="entry name" value="Ferritin_like_AB"/>
    <property type="match status" value="1"/>
</dbReference>
<evidence type="ECO:0000313" key="2">
    <source>
        <dbReference type="EMBL" id="SEJ41673.1"/>
    </source>
</evidence>
<proteinExistence type="predicted"/>
<feature type="domain" description="Rubrerythrin diiron-binding" evidence="1">
    <location>
        <begin position="2"/>
        <end position="139"/>
    </location>
</feature>
<protein>
    <submittedName>
        <fullName evidence="2">Rubrerythrin</fullName>
    </submittedName>
</protein>
<name>A0A1H6YK22_9FIRM</name>
<dbReference type="GO" id="GO:0016491">
    <property type="term" value="F:oxidoreductase activity"/>
    <property type="evidence" value="ECO:0007669"/>
    <property type="project" value="InterPro"/>
</dbReference>
<dbReference type="InterPro" id="IPR012347">
    <property type="entry name" value="Ferritin-like"/>
</dbReference>
<evidence type="ECO:0000259" key="1">
    <source>
        <dbReference type="Pfam" id="PF02915"/>
    </source>
</evidence>
<dbReference type="Proteomes" id="UP000199662">
    <property type="component" value="Unassembled WGS sequence"/>
</dbReference>
<dbReference type="PANTHER" id="PTHR33531">
    <property type="entry name" value="RUBRERYTHRIN SUBFAMILY"/>
    <property type="match status" value="1"/>
</dbReference>
<accession>A0A1H6YK22</accession>
<organism evidence="2 3">
    <name type="scientific">Propionispira arboris</name>
    <dbReference type="NCBI Taxonomy" id="84035"/>
    <lineage>
        <taxon>Bacteria</taxon>
        <taxon>Bacillati</taxon>
        <taxon>Bacillota</taxon>
        <taxon>Negativicutes</taxon>
        <taxon>Selenomonadales</taxon>
        <taxon>Selenomonadaceae</taxon>
        <taxon>Propionispira</taxon>
    </lineage>
</organism>
<dbReference type="AlphaFoldDB" id="A0A1H6YK22"/>
<keyword evidence="3" id="KW-1185">Reference proteome</keyword>
<dbReference type="EMBL" id="FNZK01000007">
    <property type="protein sequence ID" value="SEJ41673.1"/>
    <property type="molecule type" value="Genomic_DNA"/>
</dbReference>
<dbReference type="InterPro" id="IPR003251">
    <property type="entry name" value="Rr_diiron-bd_dom"/>
</dbReference>
<sequence>MDIFAYALKMELDGEAYYTELAKHAGYKDLEVVFLDLAEAEKRHYEIIKEARDAGHYTLTPGPMPTIPNVFAFPDELKEKSPEWLAQWKKEQLDVYQAALLKEQQSVTLYQDLKTKVVTVEEKDICERLALEETKHVHVIEDLIEMLNHVNDWVEAAEFNPKDDAY</sequence>
<reference evidence="2 3" key="1">
    <citation type="submission" date="2016-10" db="EMBL/GenBank/DDBJ databases">
        <authorList>
            <person name="de Groot N.N."/>
        </authorList>
    </citation>
    <scope>NUCLEOTIDE SEQUENCE [LARGE SCALE GENOMIC DNA]</scope>
    <source>
        <strain evidence="2 3">DSM 2179</strain>
    </source>
</reference>
<dbReference type="GO" id="GO:0046872">
    <property type="term" value="F:metal ion binding"/>
    <property type="evidence" value="ECO:0007669"/>
    <property type="project" value="InterPro"/>
</dbReference>
<gene>
    <name evidence="2" type="ORF">SAMN05660742_10747</name>
</gene>
<dbReference type="STRING" id="84035.SAMN05660742_10747"/>
<dbReference type="PANTHER" id="PTHR33531:SF7">
    <property type="entry name" value="HYPOTHETICAL MEMBRANE PROTEIN, CONSERVED"/>
    <property type="match status" value="1"/>
</dbReference>
<dbReference type="Gene3D" id="1.20.1260.10">
    <property type="match status" value="1"/>
</dbReference>
<dbReference type="InterPro" id="IPR009078">
    <property type="entry name" value="Ferritin-like_SF"/>
</dbReference>
<dbReference type="Pfam" id="PF02915">
    <property type="entry name" value="Rubrerythrin"/>
    <property type="match status" value="1"/>
</dbReference>
<dbReference type="RefSeq" id="WP_019552907.1">
    <property type="nucleotide sequence ID" value="NZ_FNZK01000007.1"/>
</dbReference>